<feature type="compositionally biased region" description="Basic residues" evidence="5">
    <location>
        <begin position="29"/>
        <end position="40"/>
    </location>
</feature>
<evidence type="ECO:0000256" key="3">
    <source>
        <dbReference type="ARBA" id="ARBA00022801"/>
    </source>
</evidence>
<comment type="similarity">
    <text evidence="1">Belongs to the peptidase C48 family.</text>
</comment>
<dbReference type="EMBL" id="JANCYW010000007">
    <property type="protein sequence ID" value="KAK4536048.1"/>
    <property type="molecule type" value="Genomic_DNA"/>
</dbReference>
<reference evidence="7 8" key="1">
    <citation type="submission" date="2022-07" db="EMBL/GenBank/DDBJ databases">
        <title>Genome-wide signatures of adaptation to extreme environments.</title>
        <authorList>
            <person name="Cho C.H."/>
            <person name="Yoon H.S."/>
        </authorList>
    </citation>
    <scope>NUCLEOTIDE SEQUENCE [LARGE SCALE GENOMIC DNA]</scope>
    <source>
        <strain evidence="7 8">DBV 063 E5</strain>
    </source>
</reference>
<keyword evidence="8" id="KW-1185">Reference proteome</keyword>
<evidence type="ECO:0000313" key="7">
    <source>
        <dbReference type="EMBL" id="KAK4536048.1"/>
    </source>
</evidence>
<accession>A0AAV9IVE0</accession>
<name>A0AAV9IVE0_CYACA</name>
<dbReference type="SUPFAM" id="SSF54001">
    <property type="entry name" value="Cysteine proteinases"/>
    <property type="match status" value="1"/>
</dbReference>
<dbReference type="PANTHER" id="PTHR12606:SF1">
    <property type="entry name" value="UBIQUITIN-LIKE-SPECIFIC PROTEASE 1A"/>
    <property type="match status" value="1"/>
</dbReference>
<keyword evidence="2" id="KW-0645">Protease</keyword>
<evidence type="ECO:0000259" key="6">
    <source>
        <dbReference type="PROSITE" id="PS50600"/>
    </source>
</evidence>
<dbReference type="GO" id="GO:0016926">
    <property type="term" value="P:protein desumoylation"/>
    <property type="evidence" value="ECO:0007669"/>
    <property type="project" value="TreeGrafter"/>
</dbReference>
<evidence type="ECO:0000256" key="1">
    <source>
        <dbReference type="ARBA" id="ARBA00005234"/>
    </source>
</evidence>
<feature type="domain" description="Ubiquitin-like protease family profile" evidence="6">
    <location>
        <begin position="167"/>
        <end position="338"/>
    </location>
</feature>
<proteinExistence type="inferred from homology"/>
<dbReference type="Gene3D" id="3.40.395.10">
    <property type="entry name" value="Adenoviral Proteinase, Chain A"/>
    <property type="match status" value="1"/>
</dbReference>
<evidence type="ECO:0000256" key="4">
    <source>
        <dbReference type="ARBA" id="ARBA00022807"/>
    </source>
</evidence>
<feature type="region of interest" description="Disordered" evidence="5">
    <location>
        <begin position="29"/>
        <end position="53"/>
    </location>
</feature>
<dbReference type="Proteomes" id="UP001301350">
    <property type="component" value="Unassembled WGS sequence"/>
</dbReference>
<keyword evidence="4" id="KW-0788">Thiol protease</keyword>
<dbReference type="Pfam" id="PF02902">
    <property type="entry name" value="Peptidase_C48"/>
    <property type="match status" value="1"/>
</dbReference>
<organism evidence="7 8">
    <name type="scientific">Cyanidium caldarium</name>
    <name type="common">Red alga</name>
    <dbReference type="NCBI Taxonomy" id="2771"/>
    <lineage>
        <taxon>Eukaryota</taxon>
        <taxon>Rhodophyta</taxon>
        <taxon>Bangiophyceae</taxon>
        <taxon>Cyanidiales</taxon>
        <taxon>Cyanidiaceae</taxon>
        <taxon>Cyanidium</taxon>
    </lineage>
</organism>
<evidence type="ECO:0000256" key="5">
    <source>
        <dbReference type="SAM" id="MobiDB-lite"/>
    </source>
</evidence>
<protein>
    <recommendedName>
        <fullName evidence="6">Ubiquitin-like protease family profile domain-containing protein</fullName>
    </recommendedName>
</protein>
<dbReference type="GO" id="GO:0016929">
    <property type="term" value="F:deSUMOylase activity"/>
    <property type="evidence" value="ECO:0007669"/>
    <property type="project" value="TreeGrafter"/>
</dbReference>
<comment type="caution">
    <text evidence="7">The sequence shown here is derived from an EMBL/GenBank/DDBJ whole genome shotgun (WGS) entry which is preliminary data.</text>
</comment>
<evidence type="ECO:0000256" key="2">
    <source>
        <dbReference type="ARBA" id="ARBA00022670"/>
    </source>
</evidence>
<dbReference type="InterPro" id="IPR003653">
    <property type="entry name" value="Peptidase_C48_C"/>
</dbReference>
<dbReference type="PROSITE" id="PS50600">
    <property type="entry name" value="ULP_PROTEASE"/>
    <property type="match status" value="1"/>
</dbReference>
<dbReference type="GO" id="GO:0005634">
    <property type="term" value="C:nucleus"/>
    <property type="evidence" value="ECO:0007669"/>
    <property type="project" value="TreeGrafter"/>
</dbReference>
<keyword evidence="3" id="KW-0378">Hydrolase</keyword>
<dbReference type="GO" id="GO:0006508">
    <property type="term" value="P:proteolysis"/>
    <property type="evidence" value="ECO:0007669"/>
    <property type="project" value="UniProtKB-KW"/>
</dbReference>
<evidence type="ECO:0000313" key="8">
    <source>
        <dbReference type="Proteomes" id="UP001301350"/>
    </source>
</evidence>
<gene>
    <name evidence="7" type="ORF">CDCA_CDCA07G2073</name>
</gene>
<sequence>MRERRHRCSHRWRLRRVWRPSSWCHRKGRRRRRRRERRGTHGVMSTGSGAFRGDQNRRATEIIEERWRGARSTDASVVSASLAHELFALRLDAATTRADTESILQDELPSRTLPDWQSLARDALRTSSARRRPATAPLTSAEQQLVRRVWRQRDGAAVLSHLADVHVRLRGSDLCRLQGTRWLNDEVVNAYGALLNRSYRRHGIYCFNSFFYTRLTRPAYAHAAVQRWTRRAQVCLPRESLLLLPINLRQYHWVLGVVDVQRRQLRLYDAVQRGDYAQVLPTLRRWVADEARLHRHAGSDALAQPPWSLVVAGEEHGAPRQTDSGSCGVFCLLFAEALARQRAQERETETCMLEGAETRAVARDSFGFTQRDIDILRSRMVIELVAQQLYGGEAVSPTGSASQWTPQCACPW</sequence>
<dbReference type="PANTHER" id="PTHR12606">
    <property type="entry name" value="SENTRIN/SUMO-SPECIFIC PROTEASE"/>
    <property type="match status" value="1"/>
</dbReference>
<dbReference type="AlphaFoldDB" id="A0AAV9IVE0"/>
<dbReference type="InterPro" id="IPR038765">
    <property type="entry name" value="Papain-like_cys_pep_sf"/>
</dbReference>